<proteinExistence type="predicted"/>
<reference evidence="2 3" key="1">
    <citation type="submission" date="2017-09" db="EMBL/GenBank/DDBJ databases">
        <authorList>
            <person name="Ehlers B."/>
            <person name="Leendertz F.H."/>
        </authorList>
    </citation>
    <scope>NUCLEOTIDE SEQUENCE [LARGE SCALE GENOMIC DNA]</scope>
</reference>
<name>A0A2H4P7A0_9CAUD</name>
<organism evidence="2 3">
    <name type="scientific">Pseudomonas phage tabernarius</name>
    <dbReference type="NCBI Taxonomy" id="2048978"/>
    <lineage>
        <taxon>Viruses</taxon>
        <taxon>Duplodnaviria</taxon>
        <taxon>Heunggongvirae</taxon>
        <taxon>Uroviricota</taxon>
        <taxon>Caudoviricetes</taxon>
        <taxon>Lindbergviridae</taxon>
        <taxon>Tabernariusvirus</taxon>
        <taxon>Tabernariusvirus tabernarius</taxon>
    </lineage>
</organism>
<dbReference type="EMBL" id="MG018926">
    <property type="protein sequence ID" value="ATW57910.1"/>
    <property type="molecule type" value="Genomic_DNA"/>
</dbReference>
<keyword evidence="1" id="KW-0472">Membrane</keyword>
<dbReference type="OrthoDB" id="13030at10239"/>
<feature type="transmembrane region" description="Helical" evidence="1">
    <location>
        <begin position="140"/>
        <end position="157"/>
    </location>
</feature>
<keyword evidence="3" id="KW-1185">Reference proteome</keyword>
<evidence type="ECO:0008006" key="4">
    <source>
        <dbReference type="Google" id="ProtNLM"/>
    </source>
</evidence>
<keyword evidence="1" id="KW-0812">Transmembrane</keyword>
<sequence length="199" mass="20796">MSFSWSDVSKVVGSVAPTIGTLLGGPAGAAVGTLVSTALGVNNDEVSVSAALQNDPDALVKIKELETNAKVQLQQIAATAVHDQVLADQAAFQAEVDDRKSARDFAATQPKDWIRPTIAVILLAGSIGIAYSILTQTTELPTQLAITVGTVIGYWFSELKQVLAFYFGTTKNANESAATITQFAVKDGVVSSNPTKGNN</sequence>
<evidence type="ECO:0000313" key="2">
    <source>
        <dbReference type="EMBL" id="ATW57910.1"/>
    </source>
</evidence>
<evidence type="ECO:0000313" key="3">
    <source>
        <dbReference type="Proteomes" id="UP000241090"/>
    </source>
</evidence>
<feature type="transmembrane region" description="Helical" evidence="1">
    <location>
        <begin position="113"/>
        <end position="134"/>
    </location>
</feature>
<dbReference type="Proteomes" id="UP000241090">
    <property type="component" value="Segment"/>
</dbReference>
<keyword evidence="1" id="KW-1133">Transmembrane helix</keyword>
<protein>
    <recommendedName>
        <fullName evidence="4">Holin</fullName>
    </recommendedName>
</protein>
<evidence type="ECO:0000256" key="1">
    <source>
        <dbReference type="SAM" id="Phobius"/>
    </source>
</evidence>
<accession>A0A2H4P7A0</accession>
<gene>
    <name evidence="2" type="ORF">CNR33_00064</name>
</gene>